<dbReference type="Gene3D" id="3.40.1110.10">
    <property type="entry name" value="Calcium-transporting ATPase, cytoplasmic domain N"/>
    <property type="match status" value="1"/>
</dbReference>
<evidence type="ECO:0000313" key="5">
    <source>
        <dbReference type="Proteomes" id="UP001529380"/>
    </source>
</evidence>
<keyword evidence="3" id="KW-1133">Transmembrane helix</keyword>
<accession>A0ABT7UWE3</accession>
<dbReference type="SUPFAM" id="SSF81660">
    <property type="entry name" value="Metal cation-transporting ATPase, ATP-binding domain N"/>
    <property type="match status" value="1"/>
</dbReference>
<dbReference type="EMBL" id="JAUDCL010000045">
    <property type="protein sequence ID" value="MDM8202550.1"/>
    <property type="molecule type" value="Genomic_DNA"/>
</dbReference>
<comment type="caution">
    <text evidence="4">The sequence shown here is derived from an EMBL/GenBank/DDBJ whole genome shotgun (WGS) entry which is preliminary data.</text>
</comment>
<feature type="transmembrane region" description="Helical" evidence="3">
    <location>
        <begin position="196"/>
        <end position="215"/>
    </location>
</feature>
<protein>
    <recommendedName>
        <fullName evidence="6">Cu+-exporting ATPase</fullName>
    </recommendedName>
</protein>
<feature type="compositionally biased region" description="Basic and acidic residues" evidence="2">
    <location>
        <begin position="109"/>
        <end position="119"/>
    </location>
</feature>
<reference evidence="5" key="2">
    <citation type="submission" date="2023-06" db="EMBL/GenBank/DDBJ databases">
        <title>Identification and characterization of horizontal gene transfer across gut microbiota members of farm animals based on homology search.</title>
        <authorList>
            <person name="Zeman M."/>
            <person name="Kubasova T."/>
            <person name="Jahodarova E."/>
            <person name="Nykrynova M."/>
            <person name="Rychlik I."/>
        </authorList>
    </citation>
    <scope>NUCLEOTIDE SEQUENCE [LARGE SCALE GENOMIC DNA]</scope>
    <source>
        <strain evidence="5">ET340</strain>
    </source>
</reference>
<evidence type="ECO:0000313" key="4">
    <source>
        <dbReference type="EMBL" id="MDM8202550.1"/>
    </source>
</evidence>
<feature type="transmembrane region" description="Helical" evidence="3">
    <location>
        <begin position="697"/>
        <end position="717"/>
    </location>
</feature>
<dbReference type="RefSeq" id="WP_289600795.1">
    <property type="nucleotide sequence ID" value="NZ_JAUDCL010000045.1"/>
</dbReference>
<feature type="transmembrane region" description="Helical" evidence="3">
    <location>
        <begin position="583"/>
        <end position="600"/>
    </location>
</feature>
<reference evidence="4 5" key="3">
    <citation type="submission" date="2023-06" db="EMBL/GenBank/DDBJ databases">
        <authorList>
            <person name="Zeman M."/>
            <person name="Kubasova T."/>
            <person name="Jahodarova E."/>
            <person name="Nykrynova M."/>
            <person name="Rychlik I."/>
        </authorList>
    </citation>
    <scope>NUCLEOTIDE SEQUENCE [LARGE SCALE GENOMIC DNA]</scope>
    <source>
        <strain evidence="4 5">ET340</strain>
    </source>
</reference>
<dbReference type="PANTHER" id="PTHR43520:SF8">
    <property type="entry name" value="P-TYPE CU(+) TRANSPORTER"/>
    <property type="match status" value="1"/>
</dbReference>
<dbReference type="InterPro" id="IPR023299">
    <property type="entry name" value="ATPase_P-typ_cyto_dom_N"/>
</dbReference>
<keyword evidence="3" id="KW-0812">Transmembrane</keyword>
<feature type="transmembrane region" description="Helical" evidence="3">
    <location>
        <begin position="235"/>
        <end position="257"/>
    </location>
</feature>
<sequence length="749" mass="79570">GTVKIEPVESPTVEAEPAKPARPQPVGTVKIEPVESPTVEAEPTKPARPQPVGTVKIEPVESPTLEAEPVKSARQPEAPAVDDAPTRPAPEPEKKSRSAEADQPTMVLRPEELELEEHPTGSVQLDVEWENEPGPDATRVMEKDDADQGGAPRLLGDEVPGEPFAEEPGPEYVEDYENPADAPIVQQDLDRLRLTTAIRTGVSAAAGLVLLYLGLAVGDSPLPAIGAVDPAVAPMAYLAVNLVLLAVACAVNWRVFWNGIRGLWGAPTPDSVLALAGVGALAQLLVLMMKADSFEADKITLFAAPAALLLCFGVLGKYLMSGVISRNFALVSTGNEHVAAFRLDDEELCTRLAEGLGEPEPCLVASRPTTLVEGFLRRSFSVRASDRMLQRMSWVLAGAALLTALIALFSKQGLAMAFTTFAGTLCLGGPASATLLAAVPGMLMQKSAARVGAVVPGWSSIEELSGANMIVVGAKDLFPTKSVRLHGIKTFEKERIDLAILYAASVLIAGCDTLRDVFMNIIQGKTNILFPVESLENDPGFGFTAWVGDKRVIIGNRAMMEKQGVEIPSLDYENRYTKGKKQAIYLAVSGRLFGMFLVSYKADEQAAHVLEALNRQGVSVLVKSDDFSLTTELISQIYGLQEGSIKVLSGAERHALAPATEYRQYSPGCMAHIGSFTSFVGGLLAAAGAASAERTSSLVQAAGILVSVVLALLLAFTGGMAALALPALVLYQAAWAVLTLMIPMLKRYE</sequence>
<feature type="region of interest" description="Disordered" evidence="2">
    <location>
        <begin position="1"/>
        <end position="120"/>
    </location>
</feature>
<evidence type="ECO:0000256" key="1">
    <source>
        <dbReference type="ARBA" id="ARBA00022967"/>
    </source>
</evidence>
<dbReference type="InterPro" id="IPR023214">
    <property type="entry name" value="HAD_sf"/>
</dbReference>
<dbReference type="Gene3D" id="3.40.50.1000">
    <property type="entry name" value="HAD superfamily/HAD-like"/>
    <property type="match status" value="1"/>
</dbReference>
<feature type="transmembrane region" description="Helical" evidence="3">
    <location>
        <begin position="723"/>
        <end position="745"/>
    </location>
</feature>
<feature type="non-terminal residue" evidence="4">
    <location>
        <position position="1"/>
    </location>
</feature>
<dbReference type="Proteomes" id="UP001529380">
    <property type="component" value="Unassembled WGS sequence"/>
</dbReference>
<feature type="region of interest" description="Disordered" evidence="2">
    <location>
        <begin position="133"/>
        <end position="162"/>
    </location>
</feature>
<keyword evidence="5" id="KW-1185">Reference proteome</keyword>
<feature type="transmembrane region" description="Helical" evidence="3">
    <location>
        <begin position="301"/>
        <end position="320"/>
    </location>
</feature>
<proteinExistence type="predicted"/>
<feature type="transmembrane region" description="Helical" evidence="3">
    <location>
        <begin position="415"/>
        <end position="439"/>
    </location>
</feature>
<reference evidence="4 5" key="1">
    <citation type="submission" date="2023-06" db="EMBL/GenBank/DDBJ databases">
        <title>Identification and characterization of horizontal gene transfer across gut microbiota members of farm animals based on homology search.</title>
        <authorList>
            <person name="Schwarzerova J."/>
            <person name="Nykrynova M."/>
            <person name="Jureckova K."/>
            <person name="Cejkova D."/>
            <person name="Rychlik I."/>
        </authorList>
    </citation>
    <scope>NUCLEOTIDE SEQUENCE [LARGE SCALE GENOMIC DNA]</scope>
    <source>
        <strain evidence="4 5">ET340</strain>
    </source>
</reference>
<feature type="transmembrane region" description="Helical" evidence="3">
    <location>
        <begin position="670"/>
        <end position="690"/>
    </location>
</feature>
<gene>
    <name evidence="4" type="ORF">QUW08_14790</name>
</gene>
<keyword evidence="1" id="KW-1278">Translocase</keyword>
<feature type="transmembrane region" description="Helical" evidence="3">
    <location>
        <begin position="392"/>
        <end position="409"/>
    </location>
</feature>
<feature type="transmembrane region" description="Helical" evidence="3">
    <location>
        <begin position="269"/>
        <end position="289"/>
    </location>
</feature>
<name>A0ABT7UWE3_9FIRM</name>
<organism evidence="4 5">
    <name type="scientific">Allofournierella massiliensis</name>
    <dbReference type="NCBI Taxonomy" id="1650663"/>
    <lineage>
        <taxon>Bacteria</taxon>
        <taxon>Bacillati</taxon>
        <taxon>Bacillota</taxon>
        <taxon>Clostridia</taxon>
        <taxon>Eubacteriales</taxon>
        <taxon>Oscillospiraceae</taxon>
        <taxon>Allofournierella</taxon>
    </lineage>
</organism>
<evidence type="ECO:0008006" key="6">
    <source>
        <dbReference type="Google" id="ProtNLM"/>
    </source>
</evidence>
<keyword evidence="3" id="KW-0472">Membrane</keyword>
<evidence type="ECO:0000256" key="3">
    <source>
        <dbReference type="SAM" id="Phobius"/>
    </source>
</evidence>
<feature type="compositionally biased region" description="Basic and acidic residues" evidence="2">
    <location>
        <begin position="90"/>
        <end position="100"/>
    </location>
</feature>
<dbReference type="PANTHER" id="PTHR43520">
    <property type="entry name" value="ATP7, ISOFORM B"/>
    <property type="match status" value="1"/>
</dbReference>
<evidence type="ECO:0000256" key="2">
    <source>
        <dbReference type="SAM" id="MobiDB-lite"/>
    </source>
</evidence>